<dbReference type="Pfam" id="PF25601">
    <property type="entry name" value="AAA_lid_14"/>
    <property type="match status" value="1"/>
</dbReference>
<sequence length="447" mass="50397">MNKMILLVEDDPVHLEMLSEVLSDHNYDVIPAKDGQQAVDALTQHCFPVALIDIRLPDVSGMSLLEVILNQQPDCTILMMTGEATVEAAVDALKKGAHDYLAKPFRTELLLLKLKRLFHLQQIEAENRDLRRREQPSGMIGDSQALRKFLTAAQTAAATDVTILLQGESGTGKELAADFIHHVSLRRDKPLVKVNCGAIPETLLESELFGTERGAFTGADQVRRGYLEQAHGGTLFLDEVGEIPQSMQVKLLRVLQDGVIRRLGSEKPIKVDFRLIAATHRNLAELRDEGSIREDFFYRLNVVPLHLPPLRQRREDIPLLIAHFIDKYASRYNKEPIQLSIETYERLKNCPLPGNVRELENLIERLQVLAPGKEITPGMLPEPLRQSGGNNGDIIQCFRTDLPLREAIRDFELRFITRVLNEEGGNRTAAAQRLKISRKSLWEKLAL</sequence>
<gene>
    <name evidence="8" type="ORF">ICT70_05505</name>
</gene>
<dbReference type="InterPro" id="IPR027417">
    <property type="entry name" value="P-loop_NTPase"/>
</dbReference>
<dbReference type="FunFam" id="3.40.50.300:FF:000006">
    <property type="entry name" value="DNA-binding transcriptional regulator NtrC"/>
    <property type="match status" value="1"/>
</dbReference>
<dbReference type="CDD" id="cd00009">
    <property type="entry name" value="AAA"/>
    <property type="match status" value="1"/>
</dbReference>
<protein>
    <submittedName>
        <fullName evidence="8">Sigma-54-dependent Fis family transcriptional regulator</fullName>
    </submittedName>
</protein>
<name>A0A8J6QXB1_9BACT</name>
<dbReference type="GO" id="GO:0000160">
    <property type="term" value="P:phosphorelay signal transduction system"/>
    <property type="evidence" value="ECO:0007669"/>
    <property type="project" value="InterPro"/>
</dbReference>
<dbReference type="SMART" id="SM00382">
    <property type="entry name" value="AAA"/>
    <property type="match status" value="1"/>
</dbReference>
<dbReference type="EMBL" id="JACWUN010000005">
    <property type="protein sequence ID" value="MBD1400122.1"/>
    <property type="molecule type" value="Genomic_DNA"/>
</dbReference>
<dbReference type="PROSITE" id="PS00676">
    <property type="entry name" value="SIGMA54_INTERACT_2"/>
    <property type="match status" value="1"/>
</dbReference>
<keyword evidence="1" id="KW-0547">Nucleotide-binding</keyword>
<keyword evidence="3" id="KW-0805">Transcription regulation</keyword>
<dbReference type="SUPFAM" id="SSF52172">
    <property type="entry name" value="CheY-like"/>
    <property type="match status" value="1"/>
</dbReference>
<dbReference type="Proteomes" id="UP000632828">
    <property type="component" value="Unassembled WGS sequence"/>
</dbReference>
<dbReference type="GO" id="GO:0005524">
    <property type="term" value="F:ATP binding"/>
    <property type="evidence" value="ECO:0007669"/>
    <property type="project" value="UniProtKB-KW"/>
</dbReference>
<feature type="domain" description="Sigma-54 factor interaction" evidence="6">
    <location>
        <begin position="139"/>
        <end position="368"/>
    </location>
</feature>
<keyword evidence="2" id="KW-0067">ATP-binding</keyword>
<evidence type="ECO:0000259" key="6">
    <source>
        <dbReference type="PROSITE" id="PS50045"/>
    </source>
</evidence>
<dbReference type="InterPro" id="IPR002078">
    <property type="entry name" value="Sigma_54_int"/>
</dbReference>
<dbReference type="Gene3D" id="3.40.50.2300">
    <property type="match status" value="1"/>
</dbReference>
<reference evidence="8" key="1">
    <citation type="submission" date="2020-09" db="EMBL/GenBank/DDBJ databases">
        <title>Pelobacter alkaliphilus sp. nov., a novel anaerobic arsenate-reducing bacterium from terrestrial mud volcano.</title>
        <authorList>
            <person name="Khomyakova M.A."/>
            <person name="Merkel A.Y."/>
            <person name="Slobodkin A.I."/>
        </authorList>
    </citation>
    <scope>NUCLEOTIDE SEQUENCE</scope>
    <source>
        <strain evidence="8">M08fum</strain>
    </source>
</reference>
<dbReference type="InterPro" id="IPR058031">
    <property type="entry name" value="AAA_lid_NorR"/>
</dbReference>
<dbReference type="PROSITE" id="PS50110">
    <property type="entry name" value="RESPONSE_REGULATORY"/>
    <property type="match status" value="1"/>
</dbReference>
<keyword evidence="5" id="KW-0597">Phosphoprotein</keyword>
<dbReference type="Gene3D" id="3.40.50.300">
    <property type="entry name" value="P-loop containing nucleotide triphosphate hydrolases"/>
    <property type="match status" value="1"/>
</dbReference>
<dbReference type="SUPFAM" id="SSF46689">
    <property type="entry name" value="Homeodomain-like"/>
    <property type="match status" value="1"/>
</dbReference>
<dbReference type="InterPro" id="IPR002197">
    <property type="entry name" value="HTH_Fis"/>
</dbReference>
<dbReference type="Gene3D" id="1.10.8.60">
    <property type="match status" value="1"/>
</dbReference>
<dbReference type="PROSITE" id="PS50045">
    <property type="entry name" value="SIGMA54_INTERACT_4"/>
    <property type="match status" value="1"/>
</dbReference>
<dbReference type="GO" id="GO:0006355">
    <property type="term" value="P:regulation of DNA-templated transcription"/>
    <property type="evidence" value="ECO:0007669"/>
    <property type="project" value="InterPro"/>
</dbReference>
<dbReference type="Gene3D" id="1.10.10.60">
    <property type="entry name" value="Homeodomain-like"/>
    <property type="match status" value="1"/>
</dbReference>
<dbReference type="InterPro" id="IPR009057">
    <property type="entry name" value="Homeodomain-like_sf"/>
</dbReference>
<dbReference type="InterPro" id="IPR001789">
    <property type="entry name" value="Sig_transdc_resp-reg_receiver"/>
</dbReference>
<dbReference type="AlphaFoldDB" id="A0A8J6QXB1"/>
<evidence type="ECO:0000313" key="8">
    <source>
        <dbReference type="EMBL" id="MBD1400122.1"/>
    </source>
</evidence>
<proteinExistence type="predicted"/>
<dbReference type="GO" id="GO:0043565">
    <property type="term" value="F:sequence-specific DNA binding"/>
    <property type="evidence" value="ECO:0007669"/>
    <property type="project" value="InterPro"/>
</dbReference>
<comment type="caution">
    <text evidence="8">The sequence shown here is derived from an EMBL/GenBank/DDBJ whole genome shotgun (WGS) entry which is preliminary data.</text>
</comment>
<keyword evidence="4" id="KW-0804">Transcription</keyword>
<dbReference type="Pfam" id="PF00072">
    <property type="entry name" value="Response_reg"/>
    <property type="match status" value="1"/>
</dbReference>
<dbReference type="SUPFAM" id="SSF52540">
    <property type="entry name" value="P-loop containing nucleoside triphosphate hydrolases"/>
    <property type="match status" value="1"/>
</dbReference>
<dbReference type="InterPro" id="IPR011006">
    <property type="entry name" value="CheY-like_superfamily"/>
</dbReference>
<evidence type="ECO:0000256" key="5">
    <source>
        <dbReference type="PROSITE-ProRule" id="PRU00169"/>
    </source>
</evidence>
<evidence type="ECO:0000313" key="9">
    <source>
        <dbReference type="Proteomes" id="UP000632828"/>
    </source>
</evidence>
<organism evidence="8 9">
    <name type="scientific">Pelovirga terrestris</name>
    <dbReference type="NCBI Taxonomy" id="2771352"/>
    <lineage>
        <taxon>Bacteria</taxon>
        <taxon>Pseudomonadati</taxon>
        <taxon>Thermodesulfobacteriota</taxon>
        <taxon>Desulfuromonadia</taxon>
        <taxon>Geobacterales</taxon>
        <taxon>Geobacteraceae</taxon>
        <taxon>Pelovirga</taxon>
    </lineage>
</organism>
<evidence type="ECO:0000259" key="7">
    <source>
        <dbReference type="PROSITE" id="PS50110"/>
    </source>
</evidence>
<dbReference type="SMART" id="SM00448">
    <property type="entry name" value="REC"/>
    <property type="match status" value="1"/>
</dbReference>
<dbReference type="Pfam" id="PF02954">
    <property type="entry name" value="HTH_8"/>
    <property type="match status" value="1"/>
</dbReference>
<dbReference type="InterPro" id="IPR025943">
    <property type="entry name" value="Sigma_54_int_dom_ATP-bd_2"/>
</dbReference>
<keyword evidence="9" id="KW-1185">Reference proteome</keyword>
<dbReference type="InterPro" id="IPR003593">
    <property type="entry name" value="AAA+_ATPase"/>
</dbReference>
<evidence type="ECO:0000256" key="3">
    <source>
        <dbReference type="ARBA" id="ARBA00023015"/>
    </source>
</evidence>
<dbReference type="RefSeq" id="WP_191154402.1">
    <property type="nucleotide sequence ID" value="NZ_JACWUN010000005.1"/>
</dbReference>
<feature type="domain" description="Response regulatory" evidence="7">
    <location>
        <begin position="4"/>
        <end position="118"/>
    </location>
</feature>
<evidence type="ECO:0000256" key="2">
    <source>
        <dbReference type="ARBA" id="ARBA00022840"/>
    </source>
</evidence>
<accession>A0A8J6QXB1</accession>
<dbReference type="PANTHER" id="PTHR32071">
    <property type="entry name" value="TRANSCRIPTIONAL REGULATORY PROTEIN"/>
    <property type="match status" value="1"/>
</dbReference>
<dbReference type="Pfam" id="PF00158">
    <property type="entry name" value="Sigma54_activat"/>
    <property type="match status" value="1"/>
</dbReference>
<feature type="modified residue" description="4-aspartylphosphate" evidence="5">
    <location>
        <position position="53"/>
    </location>
</feature>
<evidence type="ECO:0000256" key="1">
    <source>
        <dbReference type="ARBA" id="ARBA00022741"/>
    </source>
</evidence>
<evidence type="ECO:0000256" key="4">
    <source>
        <dbReference type="ARBA" id="ARBA00023163"/>
    </source>
</evidence>